<evidence type="ECO:0000313" key="1">
    <source>
        <dbReference type="EMBL" id="CDG18786.1"/>
    </source>
</evidence>
<name>A0A068QVY8_9GAMM</name>
<gene>
    <name evidence="1" type="ORF">XDD1_3087</name>
</gene>
<dbReference type="KEGG" id="xdo:XDD1_3087"/>
<dbReference type="Proteomes" id="UP000032721">
    <property type="component" value="Chromosome"/>
</dbReference>
<sequence length="36" mass="3989">MIEVRPKQYITTAVNGDDVIHNGGWCVDTQLKAVDT</sequence>
<evidence type="ECO:0000313" key="2">
    <source>
        <dbReference type="Proteomes" id="UP000032721"/>
    </source>
</evidence>
<protein>
    <submittedName>
        <fullName evidence="1">Uncharacterized protein</fullName>
    </submittedName>
</protein>
<reference evidence="1 2" key="1">
    <citation type="submission" date="2013-07" db="EMBL/GenBank/DDBJ databases">
        <authorList>
            <person name="Genoscope - CEA"/>
        </authorList>
    </citation>
    <scope>NUCLEOTIDE SEQUENCE [LARGE SCALE GENOMIC DNA]</scope>
    <source>
        <strain evidence="2">FRM16 / DSM 17909</strain>
    </source>
</reference>
<dbReference type="HOGENOM" id="CLU_3359256_0_0_6"/>
<organism evidence="1 2">
    <name type="scientific">Xenorhabdus doucetiae</name>
    <dbReference type="NCBI Taxonomy" id="351671"/>
    <lineage>
        <taxon>Bacteria</taxon>
        <taxon>Pseudomonadati</taxon>
        <taxon>Pseudomonadota</taxon>
        <taxon>Gammaproteobacteria</taxon>
        <taxon>Enterobacterales</taxon>
        <taxon>Morganellaceae</taxon>
        <taxon>Xenorhabdus</taxon>
    </lineage>
</organism>
<proteinExistence type="predicted"/>
<dbReference type="EMBL" id="FO704550">
    <property type="protein sequence ID" value="CDG18786.1"/>
    <property type="molecule type" value="Genomic_DNA"/>
</dbReference>
<accession>A0A068QVY8</accession>
<dbReference type="AlphaFoldDB" id="A0A068QVY8"/>